<dbReference type="InterPro" id="IPR011249">
    <property type="entry name" value="Metalloenz_LuxS/M16"/>
</dbReference>
<dbReference type="GO" id="GO:0051603">
    <property type="term" value="P:proteolysis involved in protein catabolic process"/>
    <property type="evidence" value="ECO:0007669"/>
    <property type="project" value="TreeGrafter"/>
</dbReference>
<keyword evidence="5" id="KW-0378">Hydrolase</keyword>
<evidence type="ECO:0000256" key="2">
    <source>
        <dbReference type="ARBA" id="ARBA00007261"/>
    </source>
</evidence>
<keyword evidence="4" id="KW-0479">Metal-binding</keyword>
<reference evidence="14" key="2">
    <citation type="journal article" date="2023" name="Commun. Biol.">
        <title>Intrasexual cuticular hydrocarbon dimorphism in a wasp sheds light on hydrocarbon biosynthesis genes in Hymenoptera.</title>
        <authorList>
            <person name="Moris V.C."/>
            <person name="Podsiadlowski L."/>
            <person name="Martin S."/>
            <person name="Oeyen J.P."/>
            <person name="Donath A."/>
            <person name="Petersen M."/>
            <person name="Wilbrandt J."/>
            <person name="Misof B."/>
            <person name="Liedtke D."/>
            <person name="Thamm M."/>
            <person name="Scheiner R."/>
            <person name="Schmitt T."/>
            <person name="Niehuis O."/>
        </authorList>
    </citation>
    <scope>NUCLEOTIDE SEQUENCE</scope>
    <source>
        <strain evidence="14">GBR_01_08_01A</strain>
    </source>
</reference>
<evidence type="ECO:0000313" key="14">
    <source>
        <dbReference type="EMBL" id="KAK2575887.1"/>
    </source>
</evidence>
<accession>A0AAD9R9X4</accession>
<dbReference type="FunFam" id="3.30.830.10:FF:000004">
    <property type="entry name" value="Putative insulin-degrading enzyme"/>
    <property type="match status" value="1"/>
</dbReference>
<dbReference type="Pfam" id="PF05193">
    <property type="entry name" value="Peptidase_M16_C"/>
    <property type="match status" value="1"/>
</dbReference>
<dbReference type="GO" id="GO:0005829">
    <property type="term" value="C:cytosol"/>
    <property type="evidence" value="ECO:0007669"/>
    <property type="project" value="TreeGrafter"/>
</dbReference>
<protein>
    <recommendedName>
        <fullName evidence="10">Insulin-degrading enzyme</fullName>
        <ecNumber evidence="9">3.4.24.56</ecNumber>
    </recommendedName>
    <alternativeName>
        <fullName evidence="12">Insulin protease</fullName>
    </alternativeName>
    <alternativeName>
        <fullName evidence="11">Insulysin</fullName>
    </alternativeName>
</protein>
<dbReference type="FunFam" id="3.30.830.10:FF:000030">
    <property type="entry name" value="Insulin-degrading enzyme"/>
    <property type="match status" value="1"/>
</dbReference>
<dbReference type="PANTHER" id="PTHR43690">
    <property type="entry name" value="NARDILYSIN"/>
    <property type="match status" value="1"/>
</dbReference>
<sequence length="1433" mass="165610">MASLRQSEETLCTKTIISERSSPEKKASFANMPVRDYVEKRYEITKSPNDKRLYRGLLLSNKMKVLLISDSTTEKSAAAMDVNIGYLSDPEDLPGLAHFCEHMLFLGTQKYPQENDYNMFLSQNGGTSNAVTYMDRTNYYFDVATDKLEDALDRFAQFFLKPLFTESLTELELNAVHSEHVKNLVNDSWRLKQLDKSSADPNHAFSKFGTGSKETLDVIPKQNGINVRERLLEFYEKNYSANIMALCVLGKESLDELEKIVVNLFSDVKNKEVQRPIWPEHPFKEEHFQTKWYIVPIKDLRTLNMVFPIPDMHEHYHAAPTHYISHLLGHEGEGSLLSALKARNWCNSLMAGKPASPRGFSFLHVVVDLTEEGIKHIDDIVMLTFAYINMLRREGPVEWIYEEYRDIAAMNFRFKEKISPQVYVSSVVQGLQDYPMEEVLTAGRLFPEWKPELINEVMEHLIPQKIRVQIVGKAFESIADESEKWYGTKFKKEKIPLEVIDKWANANPDSDLKLPLKNEFIPTKFDIKTAQSDLDKFPVIIKDTPLLRVWFKQDDEFLIPKANLTFDFVSPIAYTDPISCNLLHMFVQLVRDSLTEYAYAAHLAGLKWEISKCRHGIILVIGGYDHKQTVLLEKIMDRIVNFKVQPKRFEILKENYIRGLKNFGTEQPYQQAVYYLAVLLAEQVWVKDELLEACSHLTAERVQEFIPQFLSKIHIESLVHGNITMSEAIDMVHLVESKLTNKIPDIVPLLPKQMVLDREIKLEDGCHFLYELENQYHKSSCTEVYYQTGLQSTESNMLLELLTQIISEPCFSILRTKEQLGYIVFSGIRRTNGVQGLRVIIQSDKHPKYVEARIDEFMKTMLDHISTMSEEEFNRHKESLAVQRLEKPKTLIHLFSDFWNEISSQQYNFDRANIEVAYLRTITQEQILQYFKEFIYDETRHKLSVYVISMAEDGAGLTIKNTDDNTATKDESLCAATSKPTKKIDDILSFKISQHLYPLLKPFSNIPRKDGAEDGRWQIFLLEAPRITYTPVKEWFCSCTCINKGITRKRDEREKYDPTGFRDAILLGLDKASNDLEAISKYLDSAGSKLDYRRYGEALFDILIAGGLLVPGGSIAQDGDKPVKTTACVFEQPEDMESMRNFEQVFIKLMRRYKYLEKMFEEEMKKVLVFMKGFSPKNRIKLARMTALWICNGSVPPTVLSVLINEHLVKDNLALDFLLEVFVTWKQEKGLPSLMTALKKGGIEGRLMEFVPPNKRTEEYFRSIFEAVGLADIVKLHKAQASQEAKRDLQQLLLDDLADKRSMKDTIFDVKEMAQRSGIPEHEVIGLIWSVVMTQAEWNKKEELVAEQAVKHLKIYTPLFDAFTCTAKSELALLLKVQEFCYENMCFMKVFQKIVLLFYKTDVISEEVILKCGYRMLKRNQNLERKIKIQIKV</sequence>
<dbReference type="InterPro" id="IPR001431">
    <property type="entry name" value="Pept_M16_Zn_BS"/>
</dbReference>
<evidence type="ECO:0000256" key="6">
    <source>
        <dbReference type="ARBA" id="ARBA00022833"/>
    </source>
</evidence>
<dbReference type="SUPFAM" id="SSF48371">
    <property type="entry name" value="ARM repeat"/>
    <property type="match status" value="1"/>
</dbReference>
<keyword evidence="6" id="KW-0862">Zinc</keyword>
<evidence type="ECO:0000256" key="5">
    <source>
        <dbReference type="ARBA" id="ARBA00022801"/>
    </source>
</evidence>
<dbReference type="InterPro" id="IPR032632">
    <property type="entry name" value="Peptidase_M16_M"/>
</dbReference>
<evidence type="ECO:0000256" key="12">
    <source>
        <dbReference type="ARBA" id="ARBA00080349"/>
    </source>
</evidence>
<dbReference type="Gene3D" id="1.25.40.180">
    <property type="match status" value="1"/>
</dbReference>
<keyword evidence="7" id="KW-0482">Metalloprotease</keyword>
<dbReference type="PANTHER" id="PTHR43690:SF18">
    <property type="entry name" value="INSULIN-DEGRADING ENZYME-RELATED"/>
    <property type="match status" value="1"/>
</dbReference>
<comment type="caution">
    <text evidence="14">The sequence shown here is derived from an EMBL/GenBank/DDBJ whole genome shotgun (WGS) entry which is preliminary data.</text>
</comment>
<dbReference type="InterPro" id="IPR054734">
    <property type="entry name" value="PqqF-like_C_4"/>
</dbReference>
<dbReference type="PROSITE" id="PS00143">
    <property type="entry name" value="INSULINASE"/>
    <property type="match status" value="1"/>
</dbReference>
<evidence type="ECO:0000313" key="15">
    <source>
        <dbReference type="Proteomes" id="UP001258017"/>
    </source>
</evidence>
<evidence type="ECO:0000256" key="10">
    <source>
        <dbReference type="ARBA" id="ARBA00070422"/>
    </source>
</evidence>
<evidence type="ECO:0000256" key="3">
    <source>
        <dbReference type="ARBA" id="ARBA00022670"/>
    </source>
</evidence>
<reference evidence="14" key="1">
    <citation type="submission" date="2021-08" db="EMBL/GenBank/DDBJ databases">
        <authorList>
            <person name="Misof B."/>
            <person name="Oliver O."/>
            <person name="Podsiadlowski L."/>
            <person name="Donath A."/>
            <person name="Peters R."/>
            <person name="Mayer C."/>
            <person name="Rust J."/>
            <person name="Gunkel S."/>
            <person name="Lesny P."/>
            <person name="Martin S."/>
            <person name="Oeyen J.P."/>
            <person name="Petersen M."/>
            <person name="Panagiotis P."/>
            <person name="Wilbrandt J."/>
            <person name="Tanja T."/>
        </authorList>
    </citation>
    <scope>NUCLEOTIDE SEQUENCE</scope>
    <source>
        <strain evidence="14">GBR_01_08_01A</strain>
        <tissue evidence="14">Thorax + abdomen</tissue>
    </source>
</reference>
<dbReference type="FunFam" id="3.30.830.10:FF:000005">
    <property type="entry name" value="nardilysin isoform X1"/>
    <property type="match status" value="1"/>
</dbReference>
<dbReference type="InterPro" id="IPR057397">
    <property type="entry name" value="HEAT_5MP1_2"/>
</dbReference>
<comment type="cofactor">
    <cofactor evidence="1">
        <name>Zn(2+)</name>
        <dbReference type="ChEBI" id="CHEBI:29105"/>
    </cofactor>
</comment>
<dbReference type="GO" id="GO:0004222">
    <property type="term" value="F:metalloendopeptidase activity"/>
    <property type="evidence" value="ECO:0007669"/>
    <property type="project" value="UniProtKB-EC"/>
</dbReference>
<dbReference type="GO" id="GO:0005739">
    <property type="term" value="C:mitochondrion"/>
    <property type="evidence" value="ECO:0007669"/>
    <property type="project" value="TreeGrafter"/>
</dbReference>
<feature type="domain" description="W2" evidence="13">
    <location>
        <begin position="1275"/>
        <end position="1433"/>
    </location>
</feature>
<evidence type="ECO:0000256" key="1">
    <source>
        <dbReference type="ARBA" id="ARBA00001947"/>
    </source>
</evidence>
<comment type="similarity">
    <text evidence="2">Belongs to the peptidase M16 family.</text>
</comment>
<dbReference type="Gene3D" id="3.30.830.10">
    <property type="entry name" value="Metalloenzyme, LuxS/M16 peptidase-like"/>
    <property type="match status" value="4"/>
</dbReference>
<dbReference type="Proteomes" id="UP001258017">
    <property type="component" value="Unassembled WGS sequence"/>
</dbReference>
<evidence type="ECO:0000256" key="7">
    <source>
        <dbReference type="ARBA" id="ARBA00023049"/>
    </source>
</evidence>
<keyword evidence="3" id="KW-0645">Protease</keyword>
<dbReference type="SMART" id="SM00515">
    <property type="entry name" value="eIF5C"/>
    <property type="match status" value="1"/>
</dbReference>
<keyword evidence="15" id="KW-1185">Reference proteome</keyword>
<evidence type="ECO:0000256" key="11">
    <source>
        <dbReference type="ARBA" id="ARBA00074992"/>
    </source>
</evidence>
<dbReference type="InterPro" id="IPR011765">
    <property type="entry name" value="Pept_M16_N"/>
</dbReference>
<dbReference type="InterPro" id="IPR016024">
    <property type="entry name" value="ARM-type_fold"/>
</dbReference>
<dbReference type="InterPro" id="IPR050626">
    <property type="entry name" value="Peptidase_M16"/>
</dbReference>
<evidence type="ECO:0000256" key="4">
    <source>
        <dbReference type="ARBA" id="ARBA00022723"/>
    </source>
</evidence>
<dbReference type="Pfam" id="PF02020">
    <property type="entry name" value="W2"/>
    <property type="match status" value="1"/>
</dbReference>
<name>A0AAD9R9X4_9HYME</name>
<evidence type="ECO:0000259" key="13">
    <source>
        <dbReference type="PROSITE" id="PS51363"/>
    </source>
</evidence>
<dbReference type="Pfam" id="PF25504">
    <property type="entry name" value="HEAT_5MP1_2"/>
    <property type="match status" value="1"/>
</dbReference>
<dbReference type="Pfam" id="PF16187">
    <property type="entry name" value="Peptidase_M16_M"/>
    <property type="match status" value="1"/>
</dbReference>
<dbReference type="FunFam" id="3.30.830.10:FF:000003">
    <property type="entry name" value="Insulin-degrading enzyme"/>
    <property type="match status" value="1"/>
</dbReference>
<dbReference type="GO" id="GO:0043171">
    <property type="term" value="P:peptide catabolic process"/>
    <property type="evidence" value="ECO:0007669"/>
    <property type="project" value="TreeGrafter"/>
</dbReference>
<dbReference type="InterPro" id="IPR003307">
    <property type="entry name" value="W2_domain"/>
</dbReference>
<dbReference type="InterPro" id="IPR007863">
    <property type="entry name" value="Peptidase_M16_C"/>
</dbReference>
<dbReference type="EMBL" id="JAIFRP010004408">
    <property type="protein sequence ID" value="KAK2575887.1"/>
    <property type="molecule type" value="Genomic_DNA"/>
</dbReference>
<comment type="catalytic activity">
    <reaction evidence="8">
        <text>Degradation of insulin, glucagon and other polypeptides. No action on proteins.</text>
        <dbReference type="EC" id="3.4.24.56"/>
    </reaction>
</comment>
<organism evidence="14 15">
    <name type="scientific">Odynerus spinipes</name>
    <dbReference type="NCBI Taxonomy" id="1348599"/>
    <lineage>
        <taxon>Eukaryota</taxon>
        <taxon>Metazoa</taxon>
        <taxon>Ecdysozoa</taxon>
        <taxon>Arthropoda</taxon>
        <taxon>Hexapoda</taxon>
        <taxon>Insecta</taxon>
        <taxon>Pterygota</taxon>
        <taxon>Neoptera</taxon>
        <taxon>Endopterygota</taxon>
        <taxon>Hymenoptera</taxon>
        <taxon>Apocrita</taxon>
        <taxon>Aculeata</taxon>
        <taxon>Vespoidea</taxon>
        <taxon>Vespidae</taxon>
        <taxon>Eumeninae</taxon>
        <taxon>Odynerus</taxon>
    </lineage>
</organism>
<gene>
    <name evidence="14" type="ORF">KPH14_007256</name>
</gene>
<dbReference type="PROSITE" id="PS51363">
    <property type="entry name" value="W2"/>
    <property type="match status" value="1"/>
</dbReference>
<evidence type="ECO:0000256" key="9">
    <source>
        <dbReference type="ARBA" id="ARBA00066874"/>
    </source>
</evidence>
<evidence type="ECO:0000256" key="8">
    <source>
        <dbReference type="ARBA" id="ARBA00052248"/>
    </source>
</evidence>
<dbReference type="GO" id="GO:0046872">
    <property type="term" value="F:metal ion binding"/>
    <property type="evidence" value="ECO:0007669"/>
    <property type="project" value="UniProtKB-KW"/>
</dbReference>
<dbReference type="SUPFAM" id="SSF63411">
    <property type="entry name" value="LuxS/MPP-like metallohydrolase"/>
    <property type="match status" value="4"/>
</dbReference>
<dbReference type="Pfam" id="PF22456">
    <property type="entry name" value="PqqF-like_C_4"/>
    <property type="match status" value="1"/>
</dbReference>
<dbReference type="Pfam" id="PF00675">
    <property type="entry name" value="Peptidase_M16"/>
    <property type="match status" value="1"/>
</dbReference>
<dbReference type="EC" id="3.4.24.56" evidence="9"/>
<proteinExistence type="inferred from homology"/>